<protein>
    <submittedName>
        <fullName evidence="1">Uncharacterized protein</fullName>
    </submittedName>
</protein>
<dbReference type="AntiFam" id="ANF00077">
    <property type="entry name" value="Shadow ORF (opposite AtoC)"/>
</dbReference>
<gene>
    <name evidence="1" type="ORF">NCTC9183_00786</name>
</gene>
<dbReference type="AlphaFoldDB" id="A0A4P0XPX4"/>
<proteinExistence type="predicted"/>
<dbReference type="AntiFam" id="ANF00203">
    <property type="entry name" value="Shadow ORF (opposite algB)"/>
</dbReference>
<accession>A0A4P0XPX4</accession>
<sequence>MLRQLRNIFPSPAQRRYLDGHDVESVIEILAKSARRSPLPQVAMGGGDKPHHQRQALVAADPLHLPLLNRPQQADLHHWRDIAYLIKKQRAAIRFDKASFRRRSAPVNAPFS</sequence>
<name>A0A4P0XPX4_KLEPN</name>
<reference evidence="1" key="1">
    <citation type="submission" date="2019-04" db="EMBL/GenBank/DDBJ databases">
        <authorList>
            <consortium name="Pathogen Informatics"/>
        </authorList>
    </citation>
    <scope>NUCLEOTIDE SEQUENCE</scope>
    <source>
        <strain evidence="1">NCTC9183</strain>
    </source>
</reference>
<evidence type="ECO:0000313" key="1">
    <source>
        <dbReference type="EMBL" id="VTM49256.1"/>
    </source>
</evidence>
<organism evidence="1">
    <name type="scientific">Klebsiella pneumoniae</name>
    <dbReference type="NCBI Taxonomy" id="573"/>
    <lineage>
        <taxon>Bacteria</taxon>
        <taxon>Pseudomonadati</taxon>
        <taxon>Pseudomonadota</taxon>
        <taxon>Gammaproteobacteria</taxon>
        <taxon>Enterobacterales</taxon>
        <taxon>Enterobacteriaceae</taxon>
        <taxon>Klebsiella/Raoultella group</taxon>
        <taxon>Klebsiella</taxon>
        <taxon>Klebsiella pneumoniae complex</taxon>
    </lineage>
</organism>
<dbReference type="EMBL" id="CABDVL010000003">
    <property type="protein sequence ID" value="VTM49256.1"/>
    <property type="molecule type" value="Genomic_DNA"/>
</dbReference>
<dbReference type="Proteomes" id="UP000507695">
    <property type="component" value="Unassembled WGS sequence"/>
</dbReference>